<evidence type="ECO:0000313" key="2">
    <source>
        <dbReference type="EMBL" id="KRZ46452.1"/>
    </source>
</evidence>
<keyword evidence="3" id="KW-1185">Reference proteome</keyword>
<reference evidence="2 3" key="1">
    <citation type="submission" date="2015-05" db="EMBL/GenBank/DDBJ databases">
        <title>Evolution of Trichinella species and genotypes.</title>
        <authorList>
            <person name="Korhonen P.K."/>
            <person name="Edoardo P."/>
            <person name="Giuseppe L.R."/>
            <person name="Gasser R.B."/>
        </authorList>
    </citation>
    <scope>NUCLEOTIDE SEQUENCE [LARGE SCALE GENOMIC DNA]</scope>
    <source>
        <strain evidence="2">ISS10</strain>
    </source>
</reference>
<dbReference type="Proteomes" id="UP000054721">
    <property type="component" value="Unassembled WGS sequence"/>
</dbReference>
<protein>
    <submittedName>
        <fullName evidence="2">Uncharacterized protein</fullName>
    </submittedName>
</protein>
<feature type="compositionally biased region" description="Basic and acidic residues" evidence="1">
    <location>
        <begin position="14"/>
        <end position="38"/>
    </location>
</feature>
<proteinExistence type="predicted"/>
<feature type="region of interest" description="Disordered" evidence="1">
    <location>
        <begin position="1"/>
        <end position="38"/>
    </location>
</feature>
<sequence length="38" mass="4651">MSNSHGRIWNMVRNTEKREKREKDTELKYGKKTEERGK</sequence>
<evidence type="ECO:0000256" key="1">
    <source>
        <dbReference type="SAM" id="MobiDB-lite"/>
    </source>
</evidence>
<name>A0A0V1KGX9_9BILA</name>
<dbReference type="AlphaFoldDB" id="A0A0V1KGX9"/>
<gene>
    <name evidence="2" type="ORF">T02_15340</name>
</gene>
<dbReference type="EMBL" id="JYDW01003342">
    <property type="protein sequence ID" value="KRZ46452.1"/>
    <property type="molecule type" value="Genomic_DNA"/>
</dbReference>
<organism evidence="2 3">
    <name type="scientific">Trichinella nativa</name>
    <dbReference type="NCBI Taxonomy" id="6335"/>
    <lineage>
        <taxon>Eukaryota</taxon>
        <taxon>Metazoa</taxon>
        <taxon>Ecdysozoa</taxon>
        <taxon>Nematoda</taxon>
        <taxon>Enoplea</taxon>
        <taxon>Dorylaimia</taxon>
        <taxon>Trichinellida</taxon>
        <taxon>Trichinellidae</taxon>
        <taxon>Trichinella</taxon>
    </lineage>
</organism>
<accession>A0A0V1KGX9</accession>
<comment type="caution">
    <text evidence="2">The sequence shown here is derived from an EMBL/GenBank/DDBJ whole genome shotgun (WGS) entry which is preliminary data.</text>
</comment>
<evidence type="ECO:0000313" key="3">
    <source>
        <dbReference type="Proteomes" id="UP000054721"/>
    </source>
</evidence>